<evidence type="ECO:0000256" key="1">
    <source>
        <dbReference type="SAM" id="MobiDB-lite"/>
    </source>
</evidence>
<gene>
    <name evidence="2" type="ORF">BCR38DRAFT_413612</name>
</gene>
<feature type="compositionally biased region" description="Basic and acidic residues" evidence="1">
    <location>
        <begin position="1"/>
        <end position="12"/>
    </location>
</feature>
<sequence>MSGHICRNDQTKRMAMPPPFAGEQDIPMFPNLTIGPEFEAVVHYKEYNNPQVSLASFKRQNPGVIIVPPWRSENDYPLPRDLPEEVKRVPRRWNEWWGGVEYQHWHDEYLEGYCLNYIRRLLRSQGIDVLIPGSTPLSIDPTQRNAANTDNPEYYRWTVKLDTTVDLAEDEWVLGRRLRVLNLEVVGPSMVANQASLDEILRVLGILKRLACLVPQSTGFHIHVGVGRARFDVVQLRQNAAVWLALDPLFTLFHTDIRQDNSQCERNRLQANVARGETAATANRNPNNDELVTGKWGERPSEQPAPIRACVNELLACTDVRAVAWLMRCPNRGAVNFRFYGPATNRNQMNMTGSPISKPTIEMRQAAGTLNEDWVSAYIKVVVGTVDWARRQNPDAIRALATSMEELEGAGRNKVADPITFHNLYRKYARRFVEEYLGLKAEMDYILGRTPEQRARPTGILNYAPPGGVPLLMSSRMIQSERAAQEAEIAAGGRLSRSGWRGQRHSLGQGGYYPHDQ</sequence>
<name>A0A1Y2DG63_9PEZI</name>
<organism evidence="2 3">
    <name type="scientific">Pseudomassariella vexata</name>
    <dbReference type="NCBI Taxonomy" id="1141098"/>
    <lineage>
        <taxon>Eukaryota</taxon>
        <taxon>Fungi</taxon>
        <taxon>Dikarya</taxon>
        <taxon>Ascomycota</taxon>
        <taxon>Pezizomycotina</taxon>
        <taxon>Sordariomycetes</taxon>
        <taxon>Xylariomycetidae</taxon>
        <taxon>Amphisphaeriales</taxon>
        <taxon>Pseudomassariaceae</taxon>
        <taxon>Pseudomassariella</taxon>
    </lineage>
</organism>
<feature type="region of interest" description="Disordered" evidence="1">
    <location>
        <begin position="275"/>
        <end position="302"/>
    </location>
</feature>
<dbReference type="EMBL" id="MCFJ01000017">
    <property type="protein sequence ID" value="ORY58219.1"/>
    <property type="molecule type" value="Genomic_DNA"/>
</dbReference>
<evidence type="ECO:0000313" key="3">
    <source>
        <dbReference type="Proteomes" id="UP000193689"/>
    </source>
</evidence>
<accession>A0A1Y2DG63</accession>
<feature type="region of interest" description="Disordered" evidence="1">
    <location>
        <begin position="492"/>
        <end position="517"/>
    </location>
</feature>
<dbReference type="RefSeq" id="XP_040711254.1">
    <property type="nucleotide sequence ID" value="XM_040858850.1"/>
</dbReference>
<dbReference type="InterPro" id="IPR022025">
    <property type="entry name" value="Amidoligase_2"/>
</dbReference>
<comment type="caution">
    <text evidence="2">The sequence shown here is derived from an EMBL/GenBank/DDBJ whole genome shotgun (WGS) entry which is preliminary data.</text>
</comment>
<dbReference type="Pfam" id="PF12224">
    <property type="entry name" value="Amidoligase_2"/>
    <property type="match status" value="1"/>
</dbReference>
<dbReference type="STRING" id="1141098.A0A1Y2DG63"/>
<keyword evidence="3" id="KW-1185">Reference proteome</keyword>
<dbReference type="AlphaFoldDB" id="A0A1Y2DG63"/>
<evidence type="ECO:0008006" key="4">
    <source>
        <dbReference type="Google" id="ProtNLM"/>
    </source>
</evidence>
<dbReference type="Proteomes" id="UP000193689">
    <property type="component" value="Unassembled WGS sequence"/>
</dbReference>
<feature type="compositionally biased region" description="Polar residues" evidence="1">
    <location>
        <begin position="280"/>
        <end position="290"/>
    </location>
</feature>
<dbReference type="OrthoDB" id="4773764at2759"/>
<proteinExistence type="predicted"/>
<evidence type="ECO:0000313" key="2">
    <source>
        <dbReference type="EMBL" id="ORY58219.1"/>
    </source>
</evidence>
<reference evidence="2 3" key="1">
    <citation type="submission" date="2016-07" db="EMBL/GenBank/DDBJ databases">
        <title>Pervasive Adenine N6-methylation of Active Genes in Fungi.</title>
        <authorList>
            <consortium name="DOE Joint Genome Institute"/>
            <person name="Mondo S.J."/>
            <person name="Dannebaum R.O."/>
            <person name="Kuo R.C."/>
            <person name="Labutti K."/>
            <person name="Haridas S."/>
            <person name="Kuo A."/>
            <person name="Salamov A."/>
            <person name="Ahrendt S.R."/>
            <person name="Lipzen A."/>
            <person name="Sullivan W."/>
            <person name="Andreopoulos W.B."/>
            <person name="Clum A."/>
            <person name="Lindquist E."/>
            <person name="Daum C."/>
            <person name="Ramamoorthy G.K."/>
            <person name="Gryganskyi A."/>
            <person name="Culley D."/>
            <person name="Magnuson J.K."/>
            <person name="James T.Y."/>
            <person name="O'Malley M.A."/>
            <person name="Stajich J.E."/>
            <person name="Spatafora J.W."/>
            <person name="Visel A."/>
            <person name="Grigoriev I.V."/>
        </authorList>
    </citation>
    <scope>NUCLEOTIDE SEQUENCE [LARGE SCALE GENOMIC DNA]</scope>
    <source>
        <strain evidence="2 3">CBS 129021</strain>
    </source>
</reference>
<protein>
    <recommendedName>
        <fullName evidence="4">Amidoligase enzyme-domain-containing protein</fullName>
    </recommendedName>
</protein>
<dbReference type="PANTHER" id="PTHR36847:SF1">
    <property type="entry name" value="AMIDOLIGASE ENZYME"/>
    <property type="match status" value="1"/>
</dbReference>
<feature type="region of interest" description="Disordered" evidence="1">
    <location>
        <begin position="1"/>
        <end position="20"/>
    </location>
</feature>
<dbReference type="GeneID" id="63775062"/>
<dbReference type="PANTHER" id="PTHR36847">
    <property type="entry name" value="AMIDOLIGASE ENZYME"/>
    <property type="match status" value="1"/>
</dbReference>
<dbReference type="InParanoid" id="A0A1Y2DG63"/>